<feature type="domain" description="Metalloprotease TldD/E N-terminal" evidence="5">
    <location>
        <begin position="25"/>
        <end position="85"/>
    </location>
</feature>
<evidence type="ECO:0000256" key="1">
    <source>
        <dbReference type="ARBA" id="ARBA00005836"/>
    </source>
</evidence>
<gene>
    <name evidence="8" type="ORF">ENO34_00900</name>
</gene>
<dbReference type="EMBL" id="DSFC01000049">
    <property type="protein sequence ID" value="HEV08939.1"/>
    <property type="molecule type" value="Genomic_DNA"/>
</dbReference>
<dbReference type="PANTHER" id="PTHR30624">
    <property type="entry name" value="UNCHARACTERIZED PROTEIN TLDD AND PMBA"/>
    <property type="match status" value="1"/>
</dbReference>
<dbReference type="AlphaFoldDB" id="A0A831YD71"/>
<sequence>MKDLIREKAPYILTALMGNGGEFGEIFFEDLKSLTLNLEDNKIERVNKGRDTGVGLRLIKNFKTNYGYTSDLTFENLLNLAKTLAKYEGEGKIAVGKSYLKGRTNVLIDPDDFDIKKKKDILERANEIARAYDERIKQVSVTLRDVKRDILIINSLGEIVEDQQVRVVFFVEAVASDGTNLYRGYEATGGSVGYELFNEDFVDIVDYVATKAAERAILGLKAKPAPAGSFTVVMSSHAGGTMIHEAVGHGLEADLVNQGLSVYKGKIGEKVASELVTVIDDGTIPGKNGSFTFDDEGVPAQRKVLIEKGILKGYMYDRLTAMKEGKESTGNGRRDGYKNIPIVRMTNTYIDAGKDNPSDIIKDTKDGIFVVKMGGGQVNTVNGDFVFEIMEGYRIENGEITYPIKGATLIGNGPQALMDIDAVGYDLGWAIGTCGKDGQRAPVSDAQPTVRIRKLTLGGVL</sequence>
<dbReference type="InterPro" id="IPR051463">
    <property type="entry name" value="Peptidase_U62_metallo"/>
</dbReference>
<dbReference type="FunFam" id="3.30.2290.10:FF:000003">
    <property type="entry name" value="Zinc-dependent protease, TldD/PmbA family"/>
    <property type="match status" value="1"/>
</dbReference>
<reference evidence="8" key="1">
    <citation type="journal article" date="2020" name="mSystems">
        <title>Genome- and Community-Level Interaction Insights into Carbon Utilization and Element Cycling Functions of Hydrothermarchaeota in Hydrothermal Sediment.</title>
        <authorList>
            <person name="Zhou Z."/>
            <person name="Liu Y."/>
            <person name="Xu W."/>
            <person name="Pan J."/>
            <person name="Luo Z.H."/>
            <person name="Li M."/>
        </authorList>
    </citation>
    <scope>NUCLEOTIDE SEQUENCE [LARGE SCALE GENOMIC DNA]</scope>
    <source>
        <strain evidence="8">SpSt-1257</strain>
    </source>
</reference>
<dbReference type="GO" id="GO:0005829">
    <property type="term" value="C:cytosol"/>
    <property type="evidence" value="ECO:0007669"/>
    <property type="project" value="TreeGrafter"/>
</dbReference>
<dbReference type="SUPFAM" id="SSF111283">
    <property type="entry name" value="Putative modulator of DNA gyrase, PmbA/TldD"/>
    <property type="match status" value="1"/>
</dbReference>
<dbReference type="Pfam" id="PF19290">
    <property type="entry name" value="PmbA_TldD_2nd"/>
    <property type="match status" value="1"/>
</dbReference>
<evidence type="ECO:0000259" key="5">
    <source>
        <dbReference type="Pfam" id="PF01523"/>
    </source>
</evidence>
<feature type="domain" description="Metalloprotease TldD/E central" evidence="7">
    <location>
        <begin position="109"/>
        <end position="218"/>
    </location>
</feature>
<dbReference type="Pfam" id="PF19289">
    <property type="entry name" value="PmbA_TldD_3rd"/>
    <property type="match status" value="1"/>
</dbReference>
<organism evidence="8">
    <name type="scientific">Sulfurihydrogenibium azorense</name>
    <dbReference type="NCBI Taxonomy" id="309806"/>
    <lineage>
        <taxon>Bacteria</taxon>
        <taxon>Pseudomonadati</taxon>
        <taxon>Aquificota</taxon>
        <taxon>Aquificia</taxon>
        <taxon>Aquificales</taxon>
        <taxon>Hydrogenothermaceae</taxon>
        <taxon>Sulfurihydrogenibium</taxon>
    </lineage>
</organism>
<keyword evidence="2" id="KW-0645">Protease</keyword>
<dbReference type="GO" id="GO:0006508">
    <property type="term" value="P:proteolysis"/>
    <property type="evidence" value="ECO:0007669"/>
    <property type="project" value="UniProtKB-KW"/>
</dbReference>
<accession>A0A831YD71</accession>
<comment type="caution">
    <text evidence="8">The sequence shown here is derived from an EMBL/GenBank/DDBJ whole genome shotgun (WGS) entry which is preliminary data.</text>
</comment>
<evidence type="ECO:0000256" key="3">
    <source>
        <dbReference type="ARBA" id="ARBA00022801"/>
    </source>
</evidence>
<keyword evidence="4" id="KW-0482">Metalloprotease</keyword>
<dbReference type="InterPro" id="IPR045570">
    <property type="entry name" value="Metalloprtase-TldD/E_cen_dom"/>
</dbReference>
<dbReference type="GO" id="GO:0008237">
    <property type="term" value="F:metallopeptidase activity"/>
    <property type="evidence" value="ECO:0007669"/>
    <property type="project" value="UniProtKB-KW"/>
</dbReference>
<dbReference type="Pfam" id="PF01523">
    <property type="entry name" value="PmbA_TldD_1st"/>
    <property type="match status" value="1"/>
</dbReference>
<evidence type="ECO:0000313" key="8">
    <source>
        <dbReference type="EMBL" id="HEV08939.1"/>
    </source>
</evidence>
<evidence type="ECO:0000259" key="7">
    <source>
        <dbReference type="Pfam" id="PF19290"/>
    </source>
</evidence>
<keyword evidence="3" id="KW-0378">Hydrolase</keyword>
<evidence type="ECO:0000259" key="6">
    <source>
        <dbReference type="Pfam" id="PF19289"/>
    </source>
</evidence>
<dbReference type="InterPro" id="IPR036059">
    <property type="entry name" value="TldD/PmbA_sf"/>
</dbReference>
<dbReference type="InterPro" id="IPR045569">
    <property type="entry name" value="Metalloprtase-TldD/E_C"/>
</dbReference>
<dbReference type="InterPro" id="IPR025502">
    <property type="entry name" value="TldD"/>
</dbReference>
<evidence type="ECO:0000256" key="4">
    <source>
        <dbReference type="ARBA" id="ARBA00023049"/>
    </source>
</evidence>
<evidence type="ECO:0000256" key="2">
    <source>
        <dbReference type="ARBA" id="ARBA00022670"/>
    </source>
</evidence>
<proteinExistence type="inferred from homology"/>
<feature type="domain" description="Metalloprotease TldD/E C-terminal" evidence="6">
    <location>
        <begin position="228"/>
        <end position="459"/>
    </location>
</feature>
<dbReference type="InterPro" id="IPR002510">
    <property type="entry name" value="Metalloprtase-TldD/E_N"/>
</dbReference>
<protein>
    <submittedName>
        <fullName evidence="8">TldD/PmbA family protein</fullName>
    </submittedName>
</protein>
<dbReference type="Proteomes" id="UP000885621">
    <property type="component" value="Unassembled WGS sequence"/>
</dbReference>
<dbReference type="PIRSF" id="PIRSF004919">
    <property type="entry name" value="TldD"/>
    <property type="match status" value="1"/>
</dbReference>
<comment type="similarity">
    <text evidence="1">Belongs to the peptidase U62 family.</text>
</comment>
<dbReference type="InterPro" id="IPR035068">
    <property type="entry name" value="TldD/PmbA_N"/>
</dbReference>
<dbReference type="Gene3D" id="3.30.2290.10">
    <property type="entry name" value="PmbA/TldD superfamily"/>
    <property type="match status" value="1"/>
</dbReference>
<name>A0A831YD71_9AQUI</name>
<dbReference type="PANTHER" id="PTHR30624:SF4">
    <property type="entry name" value="METALLOPROTEASE TLDD"/>
    <property type="match status" value="1"/>
</dbReference>